<evidence type="ECO:0000256" key="5">
    <source>
        <dbReference type="ARBA" id="ARBA00022741"/>
    </source>
</evidence>
<protein>
    <recommendedName>
        <fullName evidence="2">histidine kinase</fullName>
        <ecNumber evidence="2">2.7.13.3</ecNumber>
    </recommendedName>
</protein>
<proteinExistence type="predicted"/>
<evidence type="ECO:0000256" key="3">
    <source>
        <dbReference type="ARBA" id="ARBA00022553"/>
    </source>
</evidence>
<dbReference type="RefSeq" id="WP_227563760.1">
    <property type="nucleotide sequence ID" value="NZ_CP101989.1"/>
</dbReference>
<dbReference type="CDD" id="cd16917">
    <property type="entry name" value="HATPase_UhpB-NarQ-NarX-like"/>
    <property type="match status" value="1"/>
</dbReference>
<evidence type="ECO:0000256" key="4">
    <source>
        <dbReference type="ARBA" id="ARBA00022679"/>
    </source>
</evidence>
<sequence>MRPTWPARTVVRDVPMLLGLWVIDLLVFFTAGMDTAPGWLVGALGLVTFVPLLWRRQAPVAAFAVTLVLSVTISVATAGYRPMVATWAGLYAVAASSRWAVTLGAVASTALPTAIIVAEEADAGAPGTTGVRTFVAITGVLAVDAVLVAAGRLQGRRGRELRDLRAQQAEKQREAVRLERARIARELHDIVARSITLMSLQAVAAARVLRDDPARAEQTLDRVGDLGASAVDELHRMLGLLDVAGADAAPDPRGTDAGTDVGAEVRAVVQSYRDAGLRVDLSIDGAERPVDESVRHAAARVLQESLTNATKHGDPDDPVVVRWGWSQDGLLLDVSNAAADGRAPQTGTGYGLVGLAERVRAVGGTLEAAFQGERFVVRAALPVRPGLDHRVVGAGTS</sequence>
<keyword evidence="3" id="KW-0597">Phosphoprotein</keyword>
<evidence type="ECO:0000256" key="2">
    <source>
        <dbReference type="ARBA" id="ARBA00012438"/>
    </source>
</evidence>
<gene>
    <name evidence="11" type="ORF">NP075_00525</name>
</gene>
<dbReference type="PANTHER" id="PTHR24421">
    <property type="entry name" value="NITRATE/NITRITE SENSOR PROTEIN NARX-RELATED"/>
    <property type="match status" value="1"/>
</dbReference>
<dbReference type="EC" id="2.7.13.3" evidence="2"/>
<evidence type="ECO:0000313" key="11">
    <source>
        <dbReference type="EMBL" id="UUI65264.1"/>
    </source>
</evidence>
<keyword evidence="6 11" id="KW-0418">Kinase</keyword>
<name>A0ABY5K4U0_9CELL</name>
<dbReference type="EMBL" id="CP101989">
    <property type="protein sequence ID" value="UUI65264.1"/>
    <property type="molecule type" value="Genomic_DNA"/>
</dbReference>
<evidence type="ECO:0000256" key="8">
    <source>
        <dbReference type="ARBA" id="ARBA00023012"/>
    </source>
</evidence>
<evidence type="ECO:0000313" key="12">
    <source>
        <dbReference type="Proteomes" id="UP001317322"/>
    </source>
</evidence>
<feature type="transmembrane region" description="Helical" evidence="9">
    <location>
        <begin position="60"/>
        <end position="78"/>
    </location>
</feature>
<evidence type="ECO:0000256" key="7">
    <source>
        <dbReference type="ARBA" id="ARBA00022840"/>
    </source>
</evidence>
<comment type="catalytic activity">
    <reaction evidence="1">
        <text>ATP + protein L-histidine = ADP + protein N-phospho-L-histidine.</text>
        <dbReference type="EC" id="2.7.13.3"/>
    </reaction>
</comment>
<dbReference type="Gene3D" id="1.20.5.1930">
    <property type="match status" value="1"/>
</dbReference>
<feature type="transmembrane region" description="Helical" evidence="9">
    <location>
        <begin position="99"/>
        <end position="118"/>
    </location>
</feature>
<keyword evidence="5" id="KW-0547">Nucleotide-binding</keyword>
<dbReference type="Pfam" id="PF07730">
    <property type="entry name" value="HisKA_3"/>
    <property type="match status" value="1"/>
</dbReference>
<reference evidence="11 12" key="1">
    <citation type="submission" date="2022-07" db="EMBL/GenBank/DDBJ databases">
        <title>Novel species in genus cellulomonas.</title>
        <authorList>
            <person name="Ye L."/>
        </authorList>
    </citation>
    <scope>NUCLEOTIDE SEQUENCE [LARGE SCALE GENOMIC DNA]</scope>
    <source>
        <strain evidence="12">zg-Y908</strain>
    </source>
</reference>
<dbReference type="Proteomes" id="UP001317322">
    <property type="component" value="Chromosome"/>
</dbReference>
<keyword evidence="9" id="KW-0812">Transmembrane</keyword>
<dbReference type="Gene3D" id="3.30.565.10">
    <property type="entry name" value="Histidine kinase-like ATPase, C-terminal domain"/>
    <property type="match status" value="1"/>
</dbReference>
<keyword evidence="4" id="KW-0808">Transferase</keyword>
<keyword evidence="7" id="KW-0067">ATP-binding</keyword>
<feature type="transmembrane region" description="Helical" evidence="9">
    <location>
        <begin position="130"/>
        <end position="150"/>
    </location>
</feature>
<evidence type="ECO:0000256" key="6">
    <source>
        <dbReference type="ARBA" id="ARBA00022777"/>
    </source>
</evidence>
<keyword evidence="12" id="KW-1185">Reference proteome</keyword>
<dbReference type="SUPFAM" id="SSF55874">
    <property type="entry name" value="ATPase domain of HSP90 chaperone/DNA topoisomerase II/histidine kinase"/>
    <property type="match status" value="1"/>
</dbReference>
<keyword evidence="9" id="KW-0472">Membrane</keyword>
<keyword evidence="8" id="KW-0902">Two-component regulatory system</keyword>
<evidence type="ECO:0000256" key="9">
    <source>
        <dbReference type="SAM" id="Phobius"/>
    </source>
</evidence>
<dbReference type="InterPro" id="IPR036890">
    <property type="entry name" value="HATPase_C_sf"/>
</dbReference>
<dbReference type="InterPro" id="IPR050482">
    <property type="entry name" value="Sensor_HK_TwoCompSys"/>
</dbReference>
<evidence type="ECO:0000256" key="1">
    <source>
        <dbReference type="ARBA" id="ARBA00000085"/>
    </source>
</evidence>
<evidence type="ECO:0000259" key="10">
    <source>
        <dbReference type="Pfam" id="PF07730"/>
    </source>
</evidence>
<feature type="transmembrane region" description="Helical" evidence="9">
    <location>
        <begin position="38"/>
        <end position="54"/>
    </location>
</feature>
<dbReference type="InterPro" id="IPR011712">
    <property type="entry name" value="Sig_transdc_His_kin_sub3_dim/P"/>
</dbReference>
<organism evidence="11 12">
    <name type="scientific">Cellulomonas wangsupingiae</name>
    <dbReference type="NCBI Taxonomy" id="2968085"/>
    <lineage>
        <taxon>Bacteria</taxon>
        <taxon>Bacillati</taxon>
        <taxon>Actinomycetota</taxon>
        <taxon>Actinomycetes</taxon>
        <taxon>Micrococcales</taxon>
        <taxon>Cellulomonadaceae</taxon>
        <taxon>Cellulomonas</taxon>
    </lineage>
</organism>
<dbReference type="PANTHER" id="PTHR24421:SF10">
    <property type="entry name" value="NITRATE_NITRITE SENSOR PROTEIN NARQ"/>
    <property type="match status" value="1"/>
</dbReference>
<feature type="domain" description="Signal transduction histidine kinase subgroup 3 dimerisation and phosphoacceptor" evidence="10">
    <location>
        <begin position="179"/>
        <end position="241"/>
    </location>
</feature>
<feature type="transmembrane region" description="Helical" evidence="9">
    <location>
        <begin position="14"/>
        <end position="31"/>
    </location>
</feature>
<dbReference type="GO" id="GO:0016301">
    <property type="term" value="F:kinase activity"/>
    <property type="evidence" value="ECO:0007669"/>
    <property type="project" value="UniProtKB-KW"/>
</dbReference>
<accession>A0ABY5K4U0</accession>
<keyword evidence="9" id="KW-1133">Transmembrane helix</keyword>